<dbReference type="InterPro" id="IPR024930">
    <property type="entry name" value="Skp_dom_sf"/>
</dbReference>
<dbReference type="Gene3D" id="3.30.910.20">
    <property type="entry name" value="Skp domain"/>
    <property type="match status" value="1"/>
</dbReference>
<dbReference type="KEGG" id="fki:FK004_04415"/>
<name>A0A2S1LLA3_9FLAO</name>
<dbReference type="EMBL" id="CP020919">
    <property type="protein sequence ID" value="AWG24533.1"/>
    <property type="molecule type" value="Genomic_DNA"/>
</dbReference>
<comment type="similarity">
    <text evidence="1">Belongs to the Skp family.</text>
</comment>
<evidence type="ECO:0000256" key="2">
    <source>
        <dbReference type="ARBA" id="ARBA00022729"/>
    </source>
</evidence>
<dbReference type="InterPro" id="IPR005632">
    <property type="entry name" value="Chaperone_Skp"/>
</dbReference>
<dbReference type="Pfam" id="PF03938">
    <property type="entry name" value="OmpH"/>
    <property type="match status" value="1"/>
</dbReference>
<proteinExistence type="inferred from homology"/>
<dbReference type="OrthoDB" id="1145062at2"/>
<dbReference type="PANTHER" id="PTHR35089:SF1">
    <property type="entry name" value="CHAPERONE PROTEIN SKP"/>
    <property type="match status" value="1"/>
</dbReference>
<evidence type="ECO:0000313" key="4">
    <source>
        <dbReference type="Proteomes" id="UP000244677"/>
    </source>
</evidence>
<gene>
    <name evidence="3" type="ORF">FK004_04415</name>
</gene>
<keyword evidence="4" id="KW-1185">Reference proteome</keyword>
<dbReference type="GO" id="GO:0005829">
    <property type="term" value="C:cytosol"/>
    <property type="evidence" value="ECO:0007669"/>
    <property type="project" value="TreeGrafter"/>
</dbReference>
<evidence type="ECO:0000313" key="3">
    <source>
        <dbReference type="EMBL" id="AWG24533.1"/>
    </source>
</evidence>
<evidence type="ECO:0000256" key="1">
    <source>
        <dbReference type="ARBA" id="ARBA00009091"/>
    </source>
</evidence>
<accession>A0A2S1LLA3</accession>
<dbReference type="PANTHER" id="PTHR35089">
    <property type="entry name" value="CHAPERONE PROTEIN SKP"/>
    <property type="match status" value="1"/>
</dbReference>
<reference evidence="3 4" key="1">
    <citation type="submission" date="2017-04" db="EMBL/GenBank/DDBJ databases">
        <title>Complete genome sequence of Flavobacterium kingsejong AJ004.</title>
        <authorList>
            <person name="Lee P.C."/>
        </authorList>
    </citation>
    <scope>NUCLEOTIDE SEQUENCE [LARGE SCALE GENOMIC DNA]</scope>
    <source>
        <strain evidence="3 4">AJ004</strain>
    </source>
</reference>
<keyword evidence="2" id="KW-0732">Signal</keyword>
<dbReference type="GO" id="GO:0050821">
    <property type="term" value="P:protein stabilization"/>
    <property type="evidence" value="ECO:0007669"/>
    <property type="project" value="TreeGrafter"/>
</dbReference>
<sequence length="196" mass="22265">MKKTILFIALALTIISCDKKTEVSGEEKTAYIDTSKLLDEYTQAKDIEAKYKAKSEQMGKELDLEIKNFQSDAANFQRNAQANGQAWAQQNGAALQKREQELTYKQQAMMQQLQRESGAEMDTLVKSVKLYIKEYGKQKGYGYIYGTGESATILYAKDKYDITEEVVTAINEKFKKDGRLVAPEALKTDDKKEEKK</sequence>
<protein>
    <recommendedName>
        <fullName evidence="5">Outer membrane chaperone Skp</fullName>
    </recommendedName>
</protein>
<evidence type="ECO:0008006" key="5">
    <source>
        <dbReference type="Google" id="ProtNLM"/>
    </source>
</evidence>
<dbReference type="Proteomes" id="UP000244677">
    <property type="component" value="Chromosome"/>
</dbReference>
<dbReference type="SUPFAM" id="SSF111384">
    <property type="entry name" value="OmpH-like"/>
    <property type="match status" value="1"/>
</dbReference>
<organism evidence="3 4">
    <name type="scientific">Flavobacterium kingsejongi</name>
    <dbReference type="NCBI Taxonomy" id="1678728"/>
    <lineage>
        <taxon>Bacteria</taxon>
        <taxon>Pseudomonadati</taxon>
        <taxon>Bacteroidota</taxon>
        <taxon>Flavobacteriia</taxon>
        <taxon>Flavobacteriales</taxon>
        <taxon>Flavobacteriaceae</taxon>
        <taxon>Flavobacterium</taxon>
    </lineage>
</organism>
<dbReference type="RefSeq" id="WP_108736169.1">
    <property type="nucleotide sequence ID" value="NZ_CP020919.1"/>
</dbReference>
<dbReference type="GO" id="GO:0051082">
    <property type="term" value="F:unfolded protein binding"/>
    <property type="evidence" value="ECO:0007669"/>
    <property type="project" value="InterPro"/>
</dbReference>
<dbReference type="SMART" id="SM00935">
    <property type="entry name" value="OmpH"/>
    <property type="match status" value="1"/>
</dbReference>
<dbReference type="PROSITE" id="PS51257">
    <property type="entry name" value="PROKAR_LIPOPROTEIN"/>
    <property type="match status" value="1"/>
</dbReference>
<dbReference type="AlphaFoldDB" id="A0A2S1LLA3"/>